<evidence type="ECO:0000256" key="16">
    <source>
        <dbReference type="ARBA" id="ARBA00023180"/>
    </source>
</evidence>
<evidence type="ECO:0000256" key="7">
    <source>
        <dbReference type="ARBA" id="ARBA00022685"/>
    </source>
</evidence>
<evidence type="ECO:0000256" key="9">
    <source>
        <dbReference type="ARBA" id="ARBA00022804"/>
    </source>
</evidence>
<feature type="non-terminal residue" evidence="20">
    <location>
        <position position="136"/>
    </location>
</feature>
<dbReference type="GO" id="GO:0020002">
    <property type="term" value="C:host cell plasma membrane"/>
    <property type="evidence" value="ECO:0007669"/>
    <property type="project" value="UniProtKB-SubCell"/>
</dbReference>
<evidence type="ECO:0000256" key="18">
    <source>
        <dbReference type="ARBA" id="ARBA00029888"/>
    </source>
</evidence>
<accession>Q66LJ3</accession>
<dbReference type="SUPFAM" id="SSF58069">
    <property type="entry name" value="Virus ectodomain"/>
    <property type="match status" value="1"/>
</dbReference>
<evidence type="ECO:0000256" key="10">
    <source>
        <dbReference type="ARBA" id="ARBA00022844"/>
    </source>
</evidence>
<name>Q66LJ3_HV1</name>
<feature type="domain" description="Retroviral envelope protein GP41-like" evidence="19">
    <location>
        <begin position="29"/>
        <end position="90"/>
    </location>
</feature>
<keyword evidence="6" id="KW-0945">Host-virus interaction</keyword>
<feature type="non-terminal residue" evidence="20">
    <location>
        <position position="1"/>
    </location>
</feature>
<reference evidence="20" key="1">
    <citation type="journal article" date="2005" name="AIDS Res. Hum. Retroviruses">
        <title>HIV type 1 subtypes in circulation in northern Kenya.</title>
        <authorList>
            <person name="Khamadi S.A."/>
            <person name="Ochieng W."/>
            <person name="Lihana R.W."/>
            <person name="Kinyua J."/>
            <person name="Muriuki J."/>
            <person name="Mwangi J."/>
            <person name="Lwembe R."/>
            <person name="Kiptoo M."/>
            <person name="Osman S."/>
            <person name="Lagat N."/>
            <person name="Pelle R."/>
            <person name="Muigai A."/>
            <person name="Carter J.Y."/>
            <person name="Oishi I."/>
            <person name="Ichimura H."/>
            <person name="Mwaniki D.L."/>
            <person name="Okoth F.A."/>
            <person name="Mpoke S."/>
            <person name="Songok E.M."/>
        </authorList>
    </citation>
    <scope>NUCLEOTIDE SEQUENCE</scope>
    <source>
        <strain evidence="20">C</strain>
    </source>
</reference>
<keyword evidence="5" id="KW-1032">Host cell membrane</keyword>
<evidence type="ECO:0000259" key="19">
    <source>
        <dbReference type="Pfam" id="PF00517"/>
    </source>
</evidence>
<keyword evidence="11" id="KW-1043">Host membrane</keyword>
<evidence type="ECO:0000256" key="11">
    <source>
        <dbReference type="ARBA" id="ARBA00022870"/>
    </source>
</evidence>
<dbReference type="GO" id="GO:0019031">
    <property type="term" value="C:viral envelope"/>
    <property type="evidence" value="ECO:0007669"/>
    <property type="project" value="UniProtKB-KW"/>
</dbReference>
<evidence type="ECO:0000256" key="14">
    <source>
        <dbReference type="ARBA" id="ARBA00023136"/>
    </source>
</evidence>
<evidence type="ECO:0000256" key="4">
    <source>
        <dbReference type="ARBA" id="ARBA00004650"/>
    </source>
</evidence>
<organismHost>
    <name type="scientific">Homo sapiens</name>
    <name type="common">Human</name>
    <dbReference type="NCBI Taxonomy" id="9606"/>
</organismHost>
<dbReference type="GO" id="GO:0019062">
    <property type="term" value="P:virion attachment to host cell"/>
    <property type="evidence" value="ECO:0007669"/>
    <property type="project" value="UniProtKB-KW"/>
</dbReference>
<evidence type="ECO:0000256" key="6">
    <source>
        <dbReference type="ARBA" id="ARBA00022581"/>
    </source>
</evidence>
<proteinExistence type="predicted"/>
<evidence type="ECO:0000256" key="13">
    <source>
        <dbReference type="ARBA" id="ARBA00022989"/>
    </source>
</evidence>
<comment type="subcellular location">
    <subcellularLocation>
        <location evidence="2">Host cell membrane</location>
        <topology evidence="2">Peripheral membrane protein</topology>
    </subcellularLocation>
    <subcellularLocation>
        <location evidence="1">Host cell membrane</location>
        <topology evidence="1">Single-pass type I membrane protein</topology>
    </subcellularLocation>
    <subcellularLocation>
        <location evidence="4">Virion membrane</location>
        <topology evidence="4">Peripheral membrane protein</topology>
    </subcellularLocation>
    <subcellularLocation>
        <location evidence="3">Virion membrane</location>
        <topology evidence="3">Single-pass type I membrane protein</topology>
    </subcellularLocation>
</comment>
<dbReference type="Gene3D" id="1.10.287.210">
    <property type="match status" value="1"/>
</dbReference>
<dbReference type="EMBL" id="AY693602">
    <property type="protein sequence ID" value="AAU10632.1"/>
    <property type="molecule type" value="Genomic_DNA"/>
</dbReference>
<keyword evidence="15" id="KW-1015">Disulfide bond</keyword>
<keyword evidence="12 20" id="KW-0261">Viral envelope protein</keyword>
<evidence type="ECO:0000256" key="3">
    <source>
        <dbReference type="ARBA" id="ARBA00004563"/>
    </source>
</evidence>
<evidence type="ECO:0000256" key="5">
    <source>
        <dbReference type="ARBA" id="ARBA00022511"/>
    </source>
</evidence>
<evidence type="ECO:0000256" key="12">
    <source>
        <dbReference type="ARBA" id="ARBA00022879"/>
    </source>
</evidence>
<evidence type="ECO:0000256" key="8">
    <source>
        <dbReference type="ARBA" id="ARBA00022692"/>
    </source>
</evidence>
<gene>
    <name evidence="20" type="primary">env</name>
</gene>
<dbReference type="GO" id="GO:0046718">
    <property type="term" value="P:symbiont entry into host cell"/>
    <property type="evidence" value="ECO:0007669"/>
    <property type="project" value="UniProtKB-KW"/>
</dbReference>
<dbReference type="GO" id="GO:0055036">
    <property type="term" value="C:virion membrane"/>
    <property type="evidence" value="ECO:0007669"/>
    <property type="project" value="UniProtKB-SubCell"/>
</dbReference>
<evidence type="ECO:0000256" key="15">
    <source>
        <dbReference type="ARBA" id="ARBA00023157"/>
    </source>
</evidence>
<keyword evidence="16" id="KW-0325">Glycoprotein</keyword>
<keyword evidence="14" id="KW-0472">Membrane</keyword>
<evidence type="ECO:0000313" key="20">
    <source>
        <dbReference type="EMBL" id="AAU10632.1"/>
    </source>
</evidence>
<sequence>TIEAHSICCSSRSGALSSSRRESWLLEKYLKDQQLLGIWGCSGKLICTTTVPWNSSWSNRSQDDIWNNMTWMQWEKEIDNYTDTIYKLLEVSAEPTGAKCKGTYCIGTNGKPVELVCISRVLVGYKNIHNDRRSFE</sequence>
<keyword evidence="7" id="KW-0165">Cleavage on pair of basic residues</keyword>
<evidence type="ECO:0000256" key="1">
    <source>
        <dbReference type="ARBA" id="ARBA00004402"/>
    </source>
</evidence>
<protein>
    <recommendedName>
        <fullName evidence="18">Env polyprotein</fullName>
    </recommendedName>
</protein>
<evidence type="ECO:0000256" key="2">
    <source>
        <dbReference type="ARBA" id="ARBA00004505"/>
    </source>
</evidence>
<keyword evidence="9" id="KW-1161">Viral attachment to host cell</keyword>
<evidence type="ECO:0000256" key="17">
    <source>
        <dbReference type="ARBA" id="ARBA00023296"/>
    </source>
</evidence>
<dbReference type="InterPro" id="IPR000328">
    <property type="entry name" value="GP41-like"/>
</dbReference>
<keyword evidence="17" id="KW-1160">Virus entry into host cell</keyword>
<keyword evidence="13" id="KW-1133">Transmembrane helix</keyword>
<keyword evidence="8" id="KW-0812">Transmembrane</keyword>
<keyword evidence="10" id="KW-0946">Virion</keyword>
<dbReference type="GO" id="GO:0005198">
    <property type="term" value="F:structural molecule activity"/>
    <property type="evidence" value="ECO:0007669"/>
    <property type="project" value="InterPro"/>
</dbReference>
<dbReference type="Pfam" id="PF00517">
    <property type="entry name" value="GP41"/>
    <property type="match status" value="1"/>
</dbReference>
<organism evidence="20">
    <name type="scientific">Human immunodeficiency virus type 1</name>
    <name type="common">HIV-1</name>
    <dbReference type="NCBI Taxonomy" id="11676"/>
    <lineage>
        <taxon>Viruses</taxon>
        <taxon>Riboviria</taxon>
        <taxon>Pararnavirae</taxon>
        <taxon>Artverviricota</taxon>
        <taxon>Revtraviricetes</taxon>
        <taxon>Ortervirales</taxon>
        <taxon>Retroviridae</taxon>
        <taxon>Orthoretrovirinae</taxon>
        <taxon>Lentivirus</taxon>
        <taxon>Lentivirus humimdef1</taxon>
    </lineage>
</organism>